<dbReference type="AlphaFoldDB" id="A0A6H0XP88"/>
<evidence type="ECO:0000256" key="1">
    <source>
        <dbReference type="SAM" id="MobiDB-lite"/>
    </source>
</evidence>
<feature type="domain" description="Heterokaryon incompatibility" evidence="2">
    <location>
        <begin position="81"/>
        <end position="137"/>
    </location>
</feature>
<dbReference type="Proteomes" id="UP000503462">
    <property type="component" value="Chromosome 1"/>
</dbReference>
<keyword evidence="4" id="KW-1185">Reference proteome</keyword>
<reference evidence="3 4" key="1">
    <citation type="journal article" date="2016" name="Sci. Rep.">
        <title>Peltaster fructicola genome reveals evolution from an invasive phytopathogen to an ectophytic parasite.</title>
        <authorList>
            <person name="Xu C."/>
            <person name="Chen H."/>
            <person name="Gleason M.L."/>
            <person name="Xu J.R."/>
            <person name="Liu H."/>
            <person name="Zhang R."/>
            <person name="Sun G."/>
        </authorList>
    </citation>
    <scope>NUCLEOTIDE SEQUENCE [LARGE SCALE GENOMIC DNA]</scope>
    <source>
        <strain evidence="3 4">LNHT1506</strain>
    </source>
</reference>
<dbReference type="OrthoDB" id="3650516at2759"/>
<organism evidence="3 4">
    <name type="scientific">Peltaster fructicola</name>
    <dbReference type="NCBI Taxonomy" id="286661"/>
    <lineage>
        <taxon>Eukaryota</taxon>
        <taxon>Fungi</taxon>
        <taxon>Dikarya</taxon>
        <taxon>Ascomycota</taxon>
        <taxon>Pezizomycotina</taxon>
        <taxon>Dothideomycetes</taxon>
        <taxon>Dothideomycetes incertae sedis</taxon>
        <taxon>Peltaster</taxon>
    </lineage>
</organism>
<feature type="compositionally biased region" description="Basic and acidic residues" evidence="1">
    <location>
        <begin position="421"/>
        <end position="430"/>
    </location>
</feature>
<dbReference type="InterPro" id="IPR010730">
    <property type="entry name" value="HET"/>
</dbReference>
<name>A0A6H0XP88_9PEZI</name>
<evidence type="ECO:0000313" key="4">
    <source>
        <dbReference type="Proteomes" id="UP000503462"/>
    </source>
</evidence>
<dbReference type="PANTHER" id="PTHR10622:SF10">
    <property type="entry name" value="HET DOMAIN-CONTAINING PROTEIN"/>
    <property type="match status" value="1"/>
</dbReference>
<proteinExistence type="predicted"/>
<sequence>MMRLINIHTLKLQVFDDGSVPPYAIASHRWQANEPTYQDYKRFQRASEAKSKPFRSLFNRRRQRAGFDDSKVRGFCAFLSKHSDVLARSLMNTIEWLWIDTCCIDQTSMPEVSESINLMFRWYSRAHICLAYLFDCDGKNGLEKSSWFDRGWTLQELLTPSLIVFLDSTWEIKGHKRGVYANVQQKSWLGEVLNVKLSIRTGIPVDVLADVAAVESISCAVVMSWMNERRTTRTEDQAYCLLGIFGVSMPLCYGEMKQATIRLLEHVQSKLKRRARGAVQYGLEDLTDADLDRLNNDIDRLDEVIYRGYLSIRSERVGHSFTDAARLAAGASVEPQVLAQGTSLELVEPCCPPWLYPIDPDLANSRHEMRRQSTELNIEGHEDSDPIFQRLTGRVNESHHDLQSTTPPESARIEESDDDGSDLRRKSTESNAERVFQLNTILRSDDLEDSREKRYFIDYGMNAEHPAHTSSWGSGDNLSESDFEDGLCSEVPSASMSTSNPSGAAFWNPFNTSNADSSELDNLSGELFSAVIPEAVSRSSSPAKELASRGVLGTSLAR</sequence>
<evidence type="ECO:0000259" key="2">
    <source>
        <dbReference type="Pfam" id="PF06985"/>
    </source>
</evidence>
<feature type="region of interest" description="Disordered" evidence="1">
    <location>
        <begin position="397"/>
        <end position="430"/>
    </location>
</feature>
<dbReference type="Pfam" id="PF06985">
    <property type="entry name" value="HET"/>
    <property type="match status" value="1"/>
</dbReference>
<protein>
    <recommendedName>
        <fullName evidence="2">Heterokaryon incompatibility domain-containing protein</fullName>
    </recommendedName>
</protein>
<gene>
    <name evidence="3" type="ORF">AMS68_001988</name>
</gene>
<evidence type="ECO:0000313" key="3">
    <source>
        <dbReference type="EMBL" id="QIW96470.1"/>
    </source>
</evidence>
<dbReference type="PANTHER" id="PTHR10622">
    <property type="entry name" value="HET DOMAIN-CONTAINING PROTEIN"/>
    <property type="match status" value="1"/>
</dbReference>
<accession>A0A6H0XP88</accession>
<dbReference type="EMBL" id="CP051139">
    <property type="protein sequence ID" value="QIW96470.1"/>
    <property type="molecule type" value="Genomic_DNA"/>
</dbReference>
<feature type="region of interest" description="Disordered" evidence="1">
    <location>
        <begin position="539"/>
        <end position="558"/>
    </location>
</feature>